<accession>A0A511UYA6</accession>
<feature type="transmembrane region" description="Helical" evidence="1">
    <location>
        <begin position="96"/>
        <end position="119"/>
    </location>
</feature>
<dbReference type="EMBL" id="BJXW01000021">
    <property type="protein sequence ID" value="GEN31616.1"/>
    <property type="molecule type" value="Genomic_DNA"/>
</dbReference>
<keyword evidence="3" id="KW-1185">Reference proteome</keyword>
<dbReference type="Gene3D" id="1.10.1760.20">
    <property type="match status" value="1"/>
</dbReference>
<name>A0A511UYA6_9BACI</name>
<proteinExistence type="predicted"/>
<keyword evidence="1" id="KW-0472">Membrane</keyword>
<keyword evidence="1" id="KW-0812">Transmembrane</keyword>
<dbReference type="NCBIfam" id="TIGR02359">
    <property type="entry name" value="thiW"/>
    <property type="match status" value="1"/>
</dbReference>
<evidence type="ECO:0000313" key="2">
    <source>
        <dbReference type="EMBL" id="GEN31616.1"/>
    </source>
</evidence>
<dbReference type="OrthoDB" id="5516776at2"/>
<reference evidence="2 3" key="1">
    <citation type="submission" date="2019-07" db="EMBL/GenBank/DDBJ databases">
        <title>Whole genome shotgun sequence of Cerasibacillus quisquiliarum NBRC 102429.</title>
        <authorList>
            <person name="Hosoyama A."/>
            <person name="Uohara A."/>
            <person name="Ohji S."/>
            <person name="Ichikawa N."/>
        </authorList>
    </citation>
    <scope>NUCLEOTIDE SEQUENCE [LARGE SCALE GENOMIC DNA]</scope>
    <source>
        <strain evidence="2 3">NBRC 102429</strain>
    </source>
</reference>
<dbReference type="AlphaFoldDB" id="A0A511UYA6"/>
<dbReference type="RefSeq" id="WP_146937973.1">
    <property type="nucleotide sequence ID" value="NZ_BJXW01000021.1"/>
</dbReference>
<protein>
    <recommendedName>
        <fullName evidence="4">Energy coupling factor transporter S component ThiW</fullName>
    </recommendedName>
</protein>
<organism evidence="2 3">
    <name type="scientific">Cerasibacillus quisquiliarum</name>
    <dbReference type="NCBI Taxonomy" id="227865"/>
    <lineage>
        <taxon>Bacteria</taxon>
        <taxon>Bacillati</taxon>
        <taxon>Bacillota</taxon>
        <taxon>Bacilli</taxon>
        <taxon>Bacillales</taxon>
        <taxon>Bacillaceae</taxon>
        <taxon>Cerasibacillus</taxon>
    </lineage>
</organism>
<comment type="caution">
    <text evidence="2">The sequence shown here is derived from an EMBL/GenBank/DDBJ whole genome shotgun (WGS) entry which is preliminary data.</text>
</comment>
<feature type="transmembrane region" description="Helical" evidence="1">
    <location>
        <begin position="67"/>
        <end position="89"/>
    </location>
</feature>
<dbReference type="Proteomes" id="UP000321491">
    <property type="component" value="Unassembled WGS sequence"/>
</dbReference>
<dbReference type="InterPro" id="IPR012652">
    <property type="entry name" value="ThiW"/>
</dbReference>
<feature type="transmembrane region" description="Helical" evidence="1">
    <location>
        <begin position="39"/>
        <end position="61"/>
    </location>
</feature>
<evidence type="ECO:0000313" key="3">
    <source>
        <dbReference type="Proteomes" id="UP000321491"/>
    </source>
</evidence>
<keyword evidence="1" id="KW-1133">Transmembrane helix</keyword>
<feature type="transmembrane region" description="Helical" evidence="1">
    <location>
        <begin position="6"/>
        <end position="27"/>
    </location>
</feature>
<sequence length="166" mass="17891">MHQRTRLMTMMAILIAIGVLGSQFLWFPAGIAKAYPVQHAVNVIAVVMLGPIRATIIAFMIGLIRNVFGLGTLLAFPGGMIGALLAGYFYQKTNKLTWAAVGEAFGTGIIASLFAVPFAKLFMGTTLGALFFFPSFLTSSISGALIGLFIILRMKSTQQLKSFHLK</sequence>
<dbReference type="Pfam" id="PF09512">
    <property type="entry name" value="ThiW"/>
    <property type="match status" value="1"/>
</dbReference>
<dbReference type="PIRSF" id="PIRSF024534">
    <property type="entry name" value="ThiW"/>
    <property type="match status" value="1"/>
</dbReference>
<feature type="transmembrane region" description="Helical" evidence="1">
    <location>
        <begin position="131"/>
        <end position="152"/>
    </location>
</feature>
<gene>
    <name evidence="2" type="ORF">CQU01_18540</name>
</gene>
<evidence type="ECO:0000256" key="1">
    <source>
        <dbReference type="SAM" id="Phobius"/>
    </source>
</evidence>
<evidence type="ECO:0008006" key="4">
    <source>
        <dbReference type="Google" id="ProtNLM"/>
    </source>
</evidence>